<dbReference type="RefSeq" id="WP_114832267.1">
    <property type="nucleotide sequence ID" value="NZ_QQTO01000022.1"/>
</dbReference>
<gene>
    <name evidence="2" type="ORF">DWE98_26220</name>
</gene>
<proteinExistence type="predicted"/>
<dbReference type="EMBL" id="QQTP01000022">
    <property type="protein sequence ID" value="RDJ20132.1"/>
    <property type="molecule type" value="Genomic_DNA"/>
</dbReference>
<evidence type="ECO:0000259" key="1">
    <source>
        <dbReference type="Pfam" id="PF21834"/>
    </source>
</evidence>
<feature type="domain" description="DUF6894" evidence="1">
    <location>
        <begin position="3"/>
        <end position="70"/>
    </location>
</feature>
<name>A0A370KZV8_9HYPH</name>
<dbReference type="Proteomes" id="UP000255207">
    <property type="component" value="Unassembled WGS sequence"/>
</dbReference>
<evidence type="ECO:0000313" key="2">
    <source>
        <dbReference type="EMBL" id="RDJ20132.1"/>
    </source>
</evidence>
<sequence length="81" mass="9298">MPRYFIDSSDGRHSDIDKEGLELSDDETARRIALDALPDMARDKLPDGDERSFRVCVRNSDGSVIYRARLDLIDEWLDGRV</sequence>
<accession>A0A370KZV8</accession>
<organism evidence="2 3">
    <name type="scientific">Bosea caraganae</name>
    <dbReference type="NCBI Taxonomy" id="2763117"/>
    <lineage>
        <taxon>Bacteria</taxon>
        <taxon>Pseudomonadati</taxon>
        <taxon>Pseudomonadota</taxon>
        <taxon>Alphaproteobacteria</taxon>
        <taxon>Hyphomicrobiales</taxon>
        <taxon>Boseaceae</taxon>
        <taxon>Bosea</taxon>
    </lineage>
</organism>
<dbReference type="OrthoDB" id="7863142at2"/>
<evidence type="ECO:0000313" key="3">
    <source>
        <dbReference type="Proteomes" id="UP000255207"/>
    </source>
</evidence>
<protein>
    <recommendedName>
        <fullName evidence="1">DUF6894 domain-containing protein</fullName>
    </recommendedName>
</protein>
<dbReference type="AlphaFoldDB" id="A0A370KZV8"/>
<comment type="caution">
    <text evidence="2">The sequence shown here is derived from an EMBL/GenBank/DDBJ whole genome shotgun (WGS) entry which is preliminary data.</text>
</comment>
<reference evidence="3" key="1">
    <citation type="submission" date="2018-07" db="EMBL/GenBank/DDBJ databases">
        <authorList>
            <person name="Safronova V.I."/>
            <person name="Chirak E.R."/>
            <person name="Sazanova A.L."/>
        </authorList>
    </citation>
    <scope>NUCLEOTIDE SEQUENCE [LARGE SCALE GENOMIC DNA]</scope>
    <source>
        <strain evidence="3">RCAM04685</strain>
    </source>
</reference>
<keyword evidence="3" id="KW-1185">Reference proteome</keyword>
<dbReference type="InterPro" id="IPR054189">
    <property type="entry name" value="DUF6894"/>
</dbReference>
<dbReference type="Pfam" id="PF21834">
    <property type="entry name" value="DUF6894"/>
    <property type="match status" value="1"/>
</dbReference>